<evidence type="ECO:0000313" key="2">
    <source>
        <dbReference type="Proteomes" id="UP001163321"/>
    </source>
</evidence>
<comment type="caution">
    <text evidence="1">The sequence shown here is derived from an EMBL/GenBank/DDBJ whole genome shotgun (WGS) entry which is preliminary data.</text>
</comment>
<sequence>MCVVEISIDVAADQSELLLFVIVKLGLWAPPESSRTTTVKMRNYEGQVRSLLCREYQVPIGVVHEVPVVEWPLSNRLMSWFKLTNLCIEWLAGAISVIPAMSNQSARAAVVTTTVLTKKLPVEVTVAQWDPEVEWIDAVEFKKKFQNGEYAKVFHLNVLTDHGSSIDNKAVHLLVAEFGDMLCEELPDGLSPERDIEHSLQMK</sequence>
<gene>
    <name evidence="1" type="ORF">PsorP6_011849</name>
</gene>
<accession>A0ACC0WJM1</accession>
<name>A0ACC0WJM1_9STRA</name>
<keyword evidence="2" id="KW-1185">Reference proteome</keyword>
<dbReference type="Proteomes" id="UP001163321">
    <property type="component" value="Chromosome 12"/>
</dbReference>
<organism evidence="1 2">
    <name type="scientific">Peronosclerospora sorghi</name>
    <dbReference type="NCBI Taxonomy" id="230839"/>
    <lineage>
        <taxon>Eukaryota</taxon>
        <taxon>Sar</taxon>
        <taxon>Stramenopiles</taxon>
        <taxon>Oomycota</taxon>
        <taxon>Peronosporomycetes</taxon>
        <taxon>Peronosporales</taxon>
        <taxon>Peronosporaceae</taxon>
        <taxon>Peronosclerospora</taxon>
    </lineage>
</organism>
<reference evidence="1 2" key="1">
    <citation type="journal article" date="2022" name="bioRxiv">
        <title>The genome of the oomycete Peronosclerospora sorghi, a cosmopolitan pathogen of maize and sorghum, is inflated with dispersed pseudogenes.</title>
        <authorList>
            <person name="Fletcher K."/>
            <person name="Martin F."/>
            <person name="Isakeit T."/>
            <person name="Cavanaugh K."/>
            <person name="Magill C."/>
            <person name="Michelmore R."/>
        </authorList>
    </citation>
    <scope>NUCLEOTIDE SEQUENCE [LARGE SCALE GENOMIC DNA]</scope>
    <source>
        <strain evidence="1">P6</strain>
    </source>
</reference>
<protein>
    <submittedName>
        <fullName evidence="1">Uncharacterized protein</fullName>
    </submittedName>
</protein>
<evidence type="ECO:0000313" key="1">
    <source>
        <dbReference type="EMBL" id="KAI9918268.1"/>
    </source>
</evidence>
<dbReference type="EMBL" id="CM047591">
    <property type="protein sequence ID" value="KAI9918268.1"/>
    <property type="molecule type" value="Genomic_DNA"/>
</dbReference>
<proteinExistence type="predicted"/>